<protein>
    <recommendedName>
        <fullName evidence="2">Outer membrane protein beta-barrel domain-containing protein</fullName>
    </recommendedName>
</protein>
<dbReference type="Gene3D" id="2.40.160.20">
    <property type="match status" value="1"/>
</dbReference>
<dbReference type="EMBL" id="UOGC01000002">
    <property type="protein sequence ID" value="VAX15028.1"/>
    <property type="molecule type" value="Genomic_DNA"/>
</dbReference>
<evidence type="ECO:0000313" key="1">
    <source>
        <dbReference type="EMBL" id="VAX15028.1"/>
    </source>
</evidence>
<organism evidence="1">
    <name type="scientific">hydrothermal vent metagenome</name>
    <dbReference type="NCBI Taxonomy" id="652676"/>
    <lineage>
        <taxon>unclassified sequences</taxon>
        <taxon>metagenomes</taxon>
        <taxon>ecological metagenomes</taxon>
    </lineage>
</organism>
<gene>
    <name evidence="1" type="ORF">MNBD_NITROSPINAE01-1652</name>
</gene>
<accession>A0A3B1BU35</accession>
<dbReference type="InterPro" id="IPR011250">
    <property type="entry name" value="OMP/PagP_B-barrel"/>
</dbReference>
<dbReference type="SUPFAM" id="SSF56925">
    <property type="entry name" value="OMPA-like"/>
    <property type="match status" value="1"/>
</dbReference>
<sequence>MKRPLIFSLMVMLAITFTAPVSFAESEWTGNINALVGKRMLENSKWEPLDDQWGGGLEFDFKQKSWPVSILFSVSGSSKDEDICCVSDGIFLYSVNNKVETLEMSAGLKKYFALGGNAFPYVAVGGSYIEVETSSEAGSFVSGSLLSRGNDSTTGGFVNGGVMWKMEMFNVGFDIRKLFGTSLKNGFDVDYYQYSLLLGFGW</sequence>
<reference evidence="1" key="1">
    <citation type="submission" date="2018-06" db="EMBL/GenBank/DDBJ databases">
        <authorList>
            <person name="Zhirakovskaya E."/>
        </authorList>
    </citation>
    <scope>NUCLEOTIDE SEQUENCE</scope>
</reference>
<dbReference type="AlphaFoldDB" id="A0A3B1BU35"/>
<proteinExistence type="predicted"/>
<evidence type="ECO:0008006" key="2">
    <source>
        <dbReference type="Google" id="ProtNLM"/>
    </source>
</evidence>
<name>A0A3B1BU35_9ZZZZ</name>